<dbReference type="AlphaFoldDB" id="A0A564SWI8"/>
<reference evidence="1 2" key="1">
    <citation type="submission" date="2019-07" db="EMBL/GenBank/DDBJ databases">
        <authorList>
            <person name="Hibberd C M."/>
            <person name="Gehrig L. J."/>
            <person name="Chang H.-W."/>
            <person name="Venkatesh S."/>
        </authorList>
    </citation>
    <scope>NUCLEOTIDE SEQUENCE [LARGE SCALE GENOMIC DNA]</scope>
    <source>
        <strain evidence="1">Dorea_longicatena_SSTS_Bg7063</strain>
    </source>
</reference>
<accession>A0A564SWI8</accession>
<gene>
    <name evidence="1" type="ORF">DLSSTS7063_00992</name>
</gene>
<proteinExistence type="predicted"/>
<dbReference type="EMBL" id="CABHNM010000026">
    <property type="protein sequence ID" value="VUW99178.1"/>
    <property type="molecule type" value="Genomic_DNA"/>
</dbReference>
<dbReference type="RefSeq" id="WP_279232697.1">
    <property type="nucleotide sequence ID" value="NZ_CABHNM010000026.1"/>
</dbReference>
<evidence type="ECO:0000313" key="2">
    <source>
        <dbReference type="Proteomes" id="UP000398619"/>
    </source>
</evidence>
<protein>
    <submittedName>
        <fullName evidence="1">Uncharacterized protein</fullName>
    </submittedName>
</protein>
<evidence type="ECO:0000313" key="1">
    <source>
        <dbReference type="EMBL" id="VUW99178.1"/>
    </source>
</evidence>
<sequence length="44" mass="5423">MNEMKKKYTAEELLQFAYKHNQIPVVVFAKDKDCSPEWIRNRHW</sequence>
<organism evidence="1 2">
    <name type="scientific">Dorea longicatena</name>
    <dbReference type="NCBI Taxonomy" id="88431"/>
    <lineage>
        <taxon>Bacteria</taxon>
        <taxon>Bacillati</taxon>
        <taxon>Bacillota</taxon>
        <taxon>Clostridia</taxon>
        <taxon>Lachnospirales</taxon>
        <taxon>Lachnospiraceae</taxon>
        <taxon>Dorea</taxon>
    </lineage>
</organism>
<dbReference type="Proteomes" id="UP000398619">
    <property type="component" value="Unassembled WGS sequence"/>
</dbReference>
<name>A0A564SWI8_9FIRM</name>